<dbReference type="Gene3D" id="1.10.443.10">
    <property type="entry name" value="Intergrase catalytic core"/>
    <property type="match status" value="1"/>
</dbReference>
<feature type="domain" description="Tyr recombinase" evidence="6">
    <location>
        <begin position="128"/>
        <end position="317"/>
    </location>
</feature>
<dbReference type="EMBL" id="BSPD01000125">
    <property type="protein sequence ID" value="GLS28292.1"/>
    <property type="molecule type" value="Genomic_DNA"/>
</dbReference>
<organism evidence="8 9">
    <name type="scientific">Marinibactrum halimedae</name>
    <dbReference type="NCBI Taxonomy" id="1444977"/>
    <lineage>
        <taxon>Bacteria</taxon>
        <taxon>Pseudomonadati</taxon>
        <taxon>Pseudomonadota</taxon>
        <taxon>Gammaproteobacteria</taxon>
        <taxon>Cellvibrionales</taxon>
        <taxon>Cellvibrionaceae</taxon>
        <taxon>Marinibactrum</taxon>
    </lineage>
</organism>
<feature type="domain" description="Core-binding (CB)" evidence="7">
    <location>
        <begin position="19"/>
        <end position="111"/>
    </location>
</feature>
<name>A0AA37TBB0_9GAMM</name>
<dbReference type="PANTHER" id="PTHR30349">
    <property type="entry name" value="PHAGE INTEGRASE-RELATED"/>
    <property type="match status" value="1"/>
</dbReference>
<dbReference type="InterPro" id="IPR011010">
    <property type="entry name" value="DNA_brk_join_enz"/>
</dbReference>
<dbReference type="GO" id="GO:0006310">
    <property type="term" value="P:DNA recombination"/>
    <property type="evidence" value="ECO:0007669"/>
    <property type="project" value="UniProtKB-KW"/>
</dbReference>
<gene>
    <name evidence="8" type="primary">xerD_5</name>
    <name evidence="8" type="ORF">GCM10007877_40120</name>
</gene>
<evidence type="ECO:0000256" key="3">
    <source>
        <dbReference type="ARBA" id="ARBA00023125"/>
    </source>
</evidence>
<dbReference type="NCBIfam" id="NF002331">
    <property type="entry name" value="PRK01287.1"/>
    <property type="match status" value="1"/>
</dbReference>
<dbReference type="InterPro" id="IPR013762">
    <property type="entry name" value="Integrase-like_cat_sf"/>
</dbReference>
<dbReference type="RefSeq" id="WP_232595819.1">
    <property type="nucleotide sequence ID" value="NZ_BSPD01000125.1"/>
</dbReference>
<evidence type="ECO:0000313" key="8">
    <source>
        <dbReference type="EMBL" id="GLS28292.1"/>
    </source>
</evidence>
<dbReference type="GO" id="GO:0007059">
    <property type="term" value="P:chromosome segregation"/>
    <property type="evidence" value="ECO:0007669"/>
    <property type="project" value="UniProtKB-KW"/>
</dbReference>
<dbReference type="PROSITE" id="PS51898">
    <property type="entry name" value="TYR_RECOMBINASE"/>
    <property type="match status" value="1"/>
</dbReference>
<evidence type="ECO:0000259" key="6">
    <source>
        <dbReference type="PROSITE" id="PS51898"/>
    </source>
</evidence>
<reference evidence="8 9" key="1">
    <citation type="journal article" date="2014" name="Int. J. Syst. Evol. Microbiol.">
        <title>Complete genome sequence of Corynebacterium casei LMG S-19264T (=DSM 44701T), isolated from a smear-ripened cheese.</title>
        <authorList>
            <consortium name="US DOE Joint Genome Institute (JGI-PGF)"/>
            <person name="Walter F."/>
            <person name="Albersmeier A."/>
            <person name="Kalinowski J."/>
            <person name="Ruckert C."/>
        </authorList>
    </citation>
    <scope>NUCLEOTIDE SEQUENCE [LARGE SCALE GENOMIC DNA]</scope>
    <source>
        <strain evidence="8 9">NBRC 110095</strain>
    </source>
</reference>
<keyword evidence="1" id="KW-0159">Chromosome partition</keyword>
<dbReference type="GO" id="GO:0003677">
    <property type="term" value="F:DNA binding"/>
    <property type="evidence" value="ECO:0007669"/>
    <property type="project" value="UniProtKB-UniRule"/>
</dbReference>
<dbReference type="Proteomes" id="UP001156870">
    <property type="component" value="Unassembled WGS sequence"/>
</dbReference>
<dbReference type="AlphaFoldDB" id="A0AA37TBB0"/>
<evidence type="ECO:0000256" key="1">
    <source>
        <dbReference type="ARBA" id="ARBA00022829"/>
    </source>
</evidence>
<evidence type="ECO:0000256" key="4">
    <source>
        <dbReference type="ARBA" id="ARBA00023172"/>
    </source>
</evidence>
<keyword evidence="4" id="KW-0233">DNA recombination</keyword>
<proteinExistence type="predicted"/>
<dbReference type="InterPro" id="IPR050090">
    <property type="entry name" value="Tyrosine_recombinase_XerCD"/>
</dbReference>
<dbReference type="SUPFAM" id="SSF56349">
    <property type="entry name" value="DNA breaking-rejoining enzymes"/>
    <property type="match status" value="1"/>
</dbReference>
<keyword evidence="9" id="KW-1185">Reference proteome</keyword>
<dbReference type="PANTHER" id="PTHR30349:SF81">
    <property type="entry name" value="TYROSINE RECOMBINASE XERC"/>
    <property type="match status" value="1"/>
</dbReference>
<dbReference type="Pfam" id="PF00589">
    <property type="entry name" value="Phage_integrase"/>
    <property type="match status" value="1"/>
</dbReference>
<dbReference type="Gene3D" id="1.10.150.130">
    <property type="match status" value="1"/>
</dbReference>
<dbReference type="InterPro" id="IPR010998">
    <property type="entry name" value="Integrase_recombinase_N"/>
</dbReference>
<evidence type="ECO:0000256" key="5">
    <source>
        <dbReference type="PROSITE-ProRule" id="PRU01248"/>
    </source>
</evidence>
<keyword evidence="2" id="KW-0229">DNA integration</keyword>
<dbReference type="PROSITE" id="PS51900">
    <property type="entry name" value="CB"/>
    <property type="match status" value="1"/>
</dbReference>
<evidence type="ECO:0000259" key="7">
    <source>
        <dbReference type="PROSITE" id="PS51900"/>
    </source>
</evidence>
<sequence length="328" mass="37885">MSKHHPSKGQQPKLVVEYSNLYPYLVHYLEWLKVKGFSENTSLRRDSVLRQFILWCDERGIDDPRIITKPILERYQRHLFYRRHEKTGKPLSLVTQHHYLVGIKAWFKWMTRENHIASNPASEVDGVKIPQRLPEAVLSVKEVQKLLNSVDINGPEGLRNRAMLEVLYSCGLRRTELRNLQVHDINLERQSVFVRKGKGSKDRFVPIGQQALTWVERYLNDGRPFMVTDYQEQALFLNHHGGIMNASSIGNLVKKLMKAVGIHRDGSCHLLRHAMATHMMENGADLRHLQVILGHSSINTTTIYTHLSIDMLRDVHRSTHPAESNASK</sequence>
<comment type="caution">
    <text evidence="8">The sequence shown here is derived from an EMBL/GenBank/DDBJ whole genome shotgun (WGS) entry which is preliminary data.</text>
</comment>
<evidence type="ECO:0000313" key="9">
    <source>
        <dbReference type="Proteomes" id="UP001156870"/>
    </source>
</evidence>
<dbReference type="InterPro" id="IPR044068">
    <property type="entry name" value="CB"/>
</dbReference>
<evidence type="ECO:0000256" key="2">
    <source>
        <dbReference type="ARBA" id="ARBA00022908"/>
    </source>
</evidence>
<accession>A0AA37TBB0</accession>
<dbReference type="CDD" id="cd00798">
    <property type="entry name" value="INT_XerDC_C"/>
    <property type="match status" value="1"/>
</dbReference>
<dbReference type="GO" id="GO:0015074">
    <property type="term" value="P:DNA integration"/>
    <property type="evidence" value="ECO:0007669"/>
    <property type="project" value="UniProtKB-KW"/>
</dbReference>
<dbReference type="InterPro" id="IPR002104">
    <property type="entry name" value="Integrase_catalytic"/>
</dbReference>
<keyword evidence="3 5" id="KW-0238">DNA-binding</keyword>
<protein>
    <submittedName>
        <fullName evidence="8">Tyrosine recombinase XerD</fullName>
    </submittedName>
</protein>